<name>A0A6H0RYW5_9MYCO</name>
<dbReference type="RefSeq" id="WP_168140452.1">
    <property type="nucleotide sequence ID" value="NZ_CP038797.1"/>
</dbReference>
<protein>
    <submittedName>
        <fullName evidence="1">Uncharacterized protein</fullName>
    </submittedName>
</protein>
<evidence type="ECO:0000313" key="2">
    <source>
        <dbReference type="Proteomes" id="UP000501849"/>
    </source>
</evidence>
<keyword evidence="1" id="KW-0614">Plasmid</keyword>
<evidence type="ECO:0000313" key="1">
    <source>
        <dbReference type="EMBL" id="QIV79671.1"/>
    </source>
</evidence>
<dbReference type="KEGG" id="mfre:EXE63_01125"/>
<sequence>MTDTMTQEPPTQEPTRDELLRELDKVQTKLEKARRRRDADAIAYASTPDGAAETFRRYELARDDQERKALKTTYLSGLAMAGEEYEERLTRGNAGDNDGPLSVVPVGSLRDPLAKALVEQRIMATYRNSPASMTTNVVTITVLRLLPDGQTRKRLRIDTPADLGVLTSGLADVIATAWSDPGTQKRLCAGLDDAADSIAAAIAQRDAQ</sequence>
<proteinExistence type="predicted"/>
<gene>
    <name evidence="1" type="ORF">EXE63_01125</name>
</gene>
<reference evidence="1 2" key="1">
    <citation type="submission" date="2019-04" db="EMBL/GenBank/DDBJ databases">
        <title>Draft, Whole-Genome Sequence of the Anthracene-degrading Mycobacterium frederiksbergense LB501T, Isolated from a Polycyclic Aromatic Hydrocarbon (PAH)-Contaminated Soil.</title>
        <authorList>
            <person name="Augelletti F."/>
        </authorList>
    </citation>
    <scope>NUCLEOTIDE SEQUENCE [LARGE SCALE GENOMIC DNA]</scope>
    <source>
        <strain evidence="1 2">LB 501T</strain>
        <plasmid evidence="1 2">unnamed1</plasmid>
    </source>
</reference>
<geneLocation type="plasmid" evidence="1 2">
    <name>unnamed1</name>
</geneLocation>
<dbReference type="Proteomes" id="UP000501849">
    <property type="component" value="Plasmid unnamed1"/>
</dbReference>
<accession>A0A6H0RYW5</accession>
<dbReference type="AlphaFoldDB" id="A0A6H0RYW5"/>
<dbReference type="EMBL" id="CP038797">
    <property type="protein sequence ID" value="QIV79671.1"/>
    <property type="molecule type" value="Genomic_DNA"/>
</dbReference>
<organism evidence="1 2">
    <name type="scientific">Mycolicibacterium frederiksbergense</name>
    <dbReference type="NCBI Taxonomy" id="117567"/>
    <lineage>
        <taxon>Bacteria</taxon>
        <taxon>Bacillati</taxon>
        <taxon>Actinomycetota</taxon>
        <taxon>Actinomycetes</taxon>
        <taxon>Mycobacteriales</taxon>
        <taxon>Mycobacteriaceae</taxon>
        <taxon>Mycolicibacterium</taxon>
    </lineage>
</organism>
<keyword evidence="2" id="KW-1185">Reference proteome</keyword>